<sequence length="275" mass="31613">MIIELERSEFYKCKPLLFEQGSLEPKAVVEGVNPGRIFVDDLVTPTTGLIWLGNNDGFYFIGNEHNEAFNNELNQFVDTVIIPEARKVGLAWFEGIGHHPKWDDVIQKVFGNRLLGSWNQKVYMLETTDWKVDIDPDIEAGYQIVRIDESLLKNNDTFKNIEFLDFKIRECWETVEEFFLNGGIGYCAVYKNEIVSVCLSSFIVDDVHCIDIETLNEHQGKKLAQTLAKSFVKECLANNKIPYWDCMELNKPSIAVAEKVGFKNVLNYKGYDFML</sequence>
<name>A0ABT9ZA68_9BACI</name>
<evidence type="ECO:0000313" key="2">
    <source>
        <dbReference type="EMBL" id="MDQ0229133.1"/>
    </source>
</evidence>
<dbReference type="PANTHER" id="PTHR31143:SF2">
    <property type="entry name" value="FR47-LIKE DOMAIN-CONTAINING PROTEIN-RELATED"/>
    <property type="match status" value="1"/>
</dbReference>
<feature type="domain" description="N-acetyltransferase" evidence="1">
    <location>
        <begin position="145"/>
        <end position="275"/>
    </location>
</feature>
<reference evidence="2 3" key="1">
    <citation type="submission" date="2023-07" db="EMBL/GenBank/DDBJ databases">
        <title>Genomic Encyclopedia of Type Strains, Phase IV (KMG-IV): sequencing the most valuable type-strain genomes for metagenomic binning, comparative biology and taxonomic classification.</title>
        <authorList>
            <person name="Goeker M."/>
        </authorList>
    </citation>
    <scope>NUCLEOTIDE SEQUENCE [LARGE SCALE GENOMIC DNA]</scope>
    <source>
        <strain evidence="2 3">DSM 29005</strain>
    </source>
</reference>
<comment type="caution">
    <text evidence="2">The sequence shown here is derived from an EMBL/GenBank/DDBJ whole genome shotgun (WGS) entry which is preliminary data.</text>
</comment>
<dbReference type="PANTHER" id="PTHR31143">
    <property type="match status" value="1"/>
</dbReference>
<proteinExistence type="predicted"/>
<dbReference type="Pfam" id="PF12746">
    <property type="entry name" value="GNAT_acetyltran"/>
    <property type="match status" value="1"/>
</dbReference>
<dbReference type="InterPro" id="IPR027365">
    <property type="entry name" value="GNAT_acetyltra_YdfB-like"/>
</dbReference>
<dbReference type="RefSeq" id="WP_307336308.1">
    <property type="nucleotide sequence ID" value="NZ_JAUSUD010000001.1"/>
</dbReference>
<dbReference type="EMBL" id="JAUSUD010000001">
    <property type="protein sequence ID" value="MDQ0229133.1"/>
    <property type="molecule type" value="Genomic_DNA"/>
</dbReference>
<dbReference type="InterPro" id="IPR000182">
    <property type="entry name" value="GNAT_dom"/>
</dbReference>
<gene>
    <name evidence="2" type="ORF">J2S19_000383</name>
</gene>
<evidence type="ECO:0000313" key="3">
    <source>
        <dbReference type="Proteomes" id="UP001234495"/>
    </source>
</evidence>
<accession>A0ABT9ZA68</accession>
<dbReference type="Gene3D" id="3.40.630.30">
    <property type="match status" value="1"/>
</dbReference>
<dbReference type="PROSITE" id="PS51186">
    <property type="entry name" value="GNAT"/>
    <property type="match status" value="1"/>
</dbReference>
<dbReference type="SUPFAM" id="SSF55729">
    <property type="entry name" value="Acyl-CoA N-acyltransferases (Nat)"/>
    <property type="match status" value="1"/>
</dbReference>
<dbReference type="Proteomes" id="UP001234495">
    <property type="component" value="Unassembled WGS sequence"/>
</dbReference>
<protein>
    <submittedName>
        <fullName evidence="2">RimJ/RimL family protein N-acetyltransferase</fullName>
    </submittedName>
</protein>
<evidence type="ECO:0000259" key="1">
    <source>
        <dbReference type="PROSITE" id="PS51186"/>
    </source>
</evidence>
<keyword evidence="3" id="KW-1185">Reference proteome</keyword>
<organism evidence="2 3">
    <name type="scientific">Metabacillus malikii</name>
    <dbReference type="NCBI Taxonomy" id="1504265"/>
    <lineage>
        <taxon>Bacteria</taxon>
        <taxon>Bacillati</taxon>
        <taxon>Bacillota</taxon>
        <taxon>Bacilli</taxon>
        <taxon>Bacillales</taxon>
        <taxon>Bacillaceae</taxon>
        <taxon>Metabacillus</taxon>
    </lineage>
</organism>
<dbReference type="InterPro" id="IPR016181">
    <property type="entry name" value="Acyl_CoA_acyltransferase"/>
</dbReference>